<dbReference type="EMBL" id="JARQWQ010000006">
    <property type="protein sequence ID" value="KAK2571299.1"/>
    <property type="molecule type" value="Genomic_DNA"/>
</dbReference>
<dbReference type="Proteomes" id="UP001249851">
    <property type="component" value="Unassembled WGS sequence"/>
</dbReference>
<accession>A0AAD9R1C7</accession>
<keyword evidence="3" id="KW-1185">Reference proteome</keyword>
<protein>
    <recommendedName>
        <fullName evidence="1">C2H2-type domain-containing protein</fullName>
    </recommendedName>
</protein>
<dbReference type="PANTHER" id="PTHR33845:SF1">
    <property type="entry name" value="C2H2-TYPE DOMAIN-CONTAINING PROTEIN"/>
    <property type="match status" value="1"/>
</dbReference>
<reference evidence="2" key="2">
    <citation type="journal article" date="2023" name="Science">
        <title>Genomic signatures of disease resistance in endangered staghorn corals.</title>
        <authorList>
            <person name="Vollmer S.V."/>
            <person name="Selwyn J.D."/>
            <person name="Despard B.A."/>
            <person name="Roesel C.L."/>
        </authorList>
    </citation>
    <scope>NUCLEOTIDE SEQUENCE</scope>
    <source>
        <strain evidence="2">K2</strain>
    </source>
</reference>
<dbReference type="AlphaFoldDB" id="A0AAD9R1C7"/>
<feature type="domain" description="C2H2-type" evidence="1">
    <location>
        <begin position="479"/>
        <end position="503"/>
    </location>
</feature>
<evidence type="ECO:0000313" key="2">
    <source>
        <dbReference type="EMBL" id="KAK2571299.1"/>
    </source>
</evidence>
<reference evidence="2" key="1">
    <citation type="journal article" date="2023" name="G3 (Bethesda)">
        <title>Whole genome assembly and annotation of the endangered Caribbean coral Acropora cervicornis.</title>
        <authorList>
            <person name="Selwyn J.D."/>
            <person name="Vollmer S.V."/>
        </authorList>
    </citation>
    <scope>NUCLEOTIDE SEQUENCE</scope>
    <source>
        <strain evidence="2">K2</strain>
    </source>
</reference>
<evidence type="ECO:0000259" key="1">
    <source>
        <dbReference type="PROSITE" id="PS00028"/>
    </source>
</evidence>
<proteinExistence type="predicted"/>
<sequence length="736" mass="83978">MKIVLPTPKSKRLQQNLESDWTPGSYISQAKVSFATPAQPDQALMNINEGLEKIEKCCEKRRSSPLSSLMETKWETADREEKTLFVRKATEACKMVCSAIAPEAGEKLFQAVCKKEDPDIENELKPLLQAYKNAPTKDSKTQILSVYANNYPAKKLIELHKLYEPLTEWELRKAKMHANHNGPGAPLEKPVYHRVKLDSVKVTHFLEFINRPYFHQDVAYGTRTLNLSSGEKLVMPNVIRTVTRSTMVSQYMQLCQEEDFEPLSRATMYRILEVCEASQRKALHGLDNLAADGATAFDSLLKITDELQNAGADPDCIREISHRTGISIEQYDFSEPQHGKDICDRIICPMKLAVRRFCDEGHDIQAARDMRDALLERPVKGVTAAVCEVNEKQRTIDVFKITYFSAYHNFEFGSGGIRARKAYSVGEGTSLTYSDILRSPQGPTSIVIRKDQEFFSASCKKNVVSKKGASVQTSASFLCPQTGCFLSFTSFDSLQSHLDYEQHEVKTSQESIYDRFRRDWAARFSTIHSENRPKPKVNISSVANSSLPMGWAFQKPRIGGKRYPPHVKDYLKARFDAGEQCGHKADPQQVSMDMQNARTEENKRLFSREELLTRNQVQSYVYFSRLSALKRKQVSRPPCNQPGLVDIDDLIQEDDWLQQVGEVYEKLSVQHPIYYDAYNLCDLQKRKMISSFNVEMLQTLCKYFGITFKSKDRKQVLVDKLTLMFEECSCTRSAEK</sequence>
<dbReference type="PROSITE" id="PS00028">
    <property type="entry name" value="ZINC_FINGER_C2H2_1"/>
    <property type="match status" value="1"/>
</dbReference>
<gene>
    <name evidence="2" type="ORF">P5673_003879</name>
</gene>
<evidence type="ECO:0000313" key="3">
    <source>
        <dbReference type="Proteomes" id="UP001249851"/>
    </source>
</evidence>
<organism evidence="2 3">
    <name type="scientific">Acropora cervicornis</name>
    <name type="common">Staghorn coral</name>
    <dbReference type="NCBI Taxonomy" id="6130"/>
    <lineage>
        <taxon>Eukaryota</taxon>
        <taxon>Metazoa</taxon>
        <taxon>Cnidaria</taxon>
        <taxon>Anthozoa</taxon>
        <taxon>Hexacorallia</taxon>
        <taxon>Scleractinia</taxon>
        <taxon>Astrocoeniina</taxon>
        <taxon>Acroporidae</taxon>
        <taxon>Acropora</taxon>
    </lineage>
</organism>
<name>A0AAD9R1C7_ACRCE</name>
<dbReference type="InterPro" id="IPR013087">
    <property type="entry name" value="Znf_C2H2_type"/>
</dbReference>
<comment type="caution">
    <text evidence="2">The sequence shown here is derived from an EMBL/GenBank/DDBJ whole genome shotgun (WGS) entry which is preliminary data.</text>
</comment>
<dbReference type="PANTHER" id="PTHR33845">
    <property type="entry name" value="C2H2-TYPE DOMAIN-CONTAINING PROTEIN"/>
    <property type="match status" value="1"/>
</dbReference>